<dbReference type="EMBL" id="AVOT02027460">
    <property type="protein sequence ID" value="MBW0519533.1"/>
    <property type="molecule type" value="Genomic_DNA"/>
</dbReference>
<keyword evidence="2" id="KW-1185">Reference proteome</keyword>
<accession>A0A9Q3HWC2</accession>
<proteinExistence type="predicted"/>
<gene>
    <name evidence="1" type="ORF">O181_059248</name>
</gene>
<organism evidence="1 2">
    <name type="scientific">Austropuccinia psidii MF-1</name>
    <dbReference type="NCBI Taxonomy" id="1389203"/>
    <lineage>
        <taxon>Eukaryota</taxon>
        <taxon>Fungi</taxon>
        <taxon>Dikarya</taxon>
        <taxon>Basidiomycota</taxon>
        <taxon>Pucciniomycotina</taxon>
        <taxon>Pucciniomycetes</taxon>
        <taxon>Pucciniales</taxon>
        <taxon>Sphaerophragmiaceae</taxon>
        <taxon>Austropuccinia</taxon>
    </lineage>
</organism>
<dbReference type="AlphaFoldDB" id="A0A9Q3HWC2"/>
<reference evidence="1" key="1">
    <citation type="submission" date="2021-03" db="EMBL/GenBank/DDBJ databases">
        <title>Draft genome sequence of rust myrtle Austropuccinia psidii MF-1, a brazilian biotype.</title>
        <authorList>
            <person name="Quecine M.C."/>
            <person name="Pachon D.M.R."/>
            <person name="Bonatelli M.L."/>
            <person name="Correr F.H."/>
            <person name="Franceschini L.M."/>
            <person name="Leite T.F."/>
            <person name="Margarido G.R.A."/>
            <person name="Almeida C.A."/>
            <person name="Ferrarezi J.A."/>
            <person name="Labate C.A."/>
        </authorList>
    </citation>
    <scope>NUCLEOTIDE SEQUENCE</scope>
    <source>
        <strain evidence="1">MF-1</strain>
    </source>
</reference>
<protein>
    <submittedName>
        <fullName evidence="1">Uncharacterized protein</fullName>
    </submittedName>
</protein>
<sequence length="195" mass="22077">MTSQFNTNLPPSLAIPHKLSNNLPVGAQPNDQIISNELNVPKISVISHYLNPVGTQPHNHNDITDENSLNHNHPKSRKQRRMLGYMNQTASQLGIDDPSFSILALDKKKDYNASWLKLPPQKPLSRPYLLINKHKKPYLPILMYQIHPLRSPTPIFYKVKELIITLNKLANSHQNITTNSDMLDGIMKGMGFCQG</sequence>
<evidence type="ECO:0000313" key="1">
    <source>
        <dbReference type="EMBL" id="MBW0519533.1"/>
    </source>
</evidence>
<name>A0A9Q3HWC2_9BASI</name>
<comment type="caution">
    <text evidence="1">The sequence shown here is derived from an EMBL/GenBank/DDBJ whole genome shotgun (WGS) entry which is preliminary data.</text>
</comment>
<dbReference type="Proteomes" id="UP000765509">
    <property type="component" value="Unassembled WGS sequence"/>
</dbReference>
<evidence type="ECO:0000313" key="2">
    <source>
        <dbReference type="Proteomes" id="UP000765509"/>
    </source>
</evidence>